<name>A0A443VUA9_RAOPL</name>
<evidence type="ECO:0000313" key="4">
    <source>
        <dbReference type="Proteomes" id="UP000288843"/>
    </source>
</evidence>
<dbReference type="InterPro" id="IPR041854">
    <property type="entry name" value="BFD-like_2Fe2S-bd_dom_sf"/>
</dbReference>
<sequence length="421" mass="44965">MQTLRCDILILGCGPAGLAAALAAASCGKQVVILDDNPRPGGQIWREGPQVQLPALARRYREAVAAEKNITSLNGARLIARPSAHSVLFETADDSGLVEWQKLILCCGARELSLPFPGWTLPGVTGAGGLQAQIKHGLTLRGQKVVIAGSGPLLLAVAATVKKSGGEVRQIVEQAPLSALLRFGSSLWRWPEKLRQLATLAPRRYLSSSQVIRAHGETQLEAITLRDARGIERTIACQRLAIGYGLVANIETALLFGCALADEAIAVNRWQQTSIANIYAAGECTGFGGSELALAEGEIAGFAAADAEACAQALFARRGRWQAFAHAVNRTFTLPESLKNAATPDSLLCRCEDVRCGDVADADSWHQAKLTRRCGMGACQGKTCATTARWLYGWPLPQPREPLSPARAETLIALADTRTMR</sequence>
<dbReference type="PROSITE" id="PS51257">
    <property type="entry name" value="PROKAR_LIPOPROTEIN"/>
    <property type="match status" value="1"/>
</dbReference>
<reference evidence="3 4" key="1">
    <citation type="submission" date="2018-06" db="EMBL/GenBank/DDBJ databases">
        <title>Carbapenemase-producing Enterobacteriaceae present in wastewater treatment plant effluent and nearby surface waters in the US.</title>
        <authorList>
            <person name="Mathys D.A."/>
            <person name="Mollenkopf D.F."/>
            <person name="Feicht S.M."/>
            <person name="Adams R.J."/>
            <person name="Albers A.L."/>
            <person name="Stuever D.M."/>
            <person name="Daniels J.B."/>
            <person name="Wittum T.E."/>
        </authorList>
    </citation>
    <scope>NUCLEOTIDE SEQUENCE [LARGE SCALE GENOMIC DNA]</scope>
    <source>
        <strain evidence="3 4">GEO_47_Down_B</strain>
    </source>
</reference>
<dbReference type="Gene3D" id="3.50.50.60">
    <property type="entry name" value="FAD/NAD(P)-binding domain"/>
    <property type="match status" value="2"/>
</dbReference>
<dbReference type="InterPro" id="IPR023753">
    <property type="entry name" value="FAD/NAD-binding_dom"/>
</dbReference>
<comment type="caution">
    <text evidence="3">The sequence shown here is derived from an EMBL/GenBank/DDBJ whole genome shotgun (WGS) entry which is preliminary data.</text>
</comment>
<dbReference type="RefSeq" id="WP_128319381.1">
    <property type="nucleotide sequence ID" value="NZ_CABDVR010000001.1"/>
</dbReference>
<dbReference type="InterPro" id="IPR051691">
    <property type="entry name" value="Metab_Enz_Cyan_OpOx_G3PDH"/>
</dbReference>
<dbReference type="PANTHER" id="PTHR42949">
    <property type="entry name" value="ANAEROBIC GLYCEROL-3-PHOSPHATE DEHYDROGENASE SUBUNIT B"/>
    <property type="match status" value="1"/>
</dbReference>
<dbReference type="PANTHER" id="PTHR42949:SF3">
    <property type="entry name" value="ANAEROBIC GLYCEROL-3-PHOSPHATE DEHYDROGENASE SUBUNIT B"/>
    <property type="match status" value="1"/>
</dbReference>
<evidence type="ECO:0000313" key="3">
    <source>
        <dbReference type="EMBL" id="RWT26043.1"/>
    </source>
</evidence>
<organism evidence="3 4">
    <name type="scientific">Raoultella planticola</name>
    <name type="common">Klebsiella planticola</name>
    <dbReference type="NCBI Taxonomy" id="575"/>
    <lineage>
        <taxon>Bacteria</taxon>
        <taxon>Pseudomonadati</taxon>
        <taxon>Pseudomonadota</taxon>
        <taxon>Gammaproteobacteria</taxon>
        <taxon>Enterobacterales</taxon>
        <taxon>Enterobacteriaceae</taxon>
        <taxon>Klebsiella/Raoultella group</taxon>
        <taxon>Raoultella</taxon>
    </lineage>
</organism>
<dbReference type="InterPro" id="IPR017224">
    <property type="entry name" value="Opine_Oxase_asu/HCN_bsu"/>
</dbReference>
<dbReference type="PRINTS" id="PR00411">
    <property type="entry name" value="PNDRDTASEI"/>
</dbReference>
<evidence type="ECO:0000256" key="1">
    <source>
        <dbReference type="ARBA" id="ARBA00023002"/>
    </source>
</evidence>
<dbReference type="AlphaFoldDB" id="A0A443VUA9"/>
<gene>
    <name evidence="3" type="ORF">DN603_00330</name>
</gene>
<evidence type="ECO:0000259" key="2">
    <source>
        <dbReference type="Pfam" id="PF07992"/>
    </source>
</evidence>
<dbReference type="Proteomes" id="UP000288843">
    <property type="component" value="Unassembled WGS sequence"/>
</dbReference>
<dbReference type="Gene3D" id="1.10.10.1100">
    <property type="entry name" value="BFD-like [2Fe-2S]-binding domain"/>
    <property type="match status" value="1"/>
</dbReference>
<dbReference type="PRINTS" id="PR00368">
    <property type="entry name" value="FADPNR"/>
</dbReference>
<proteinExistence type="predicted"/>
<dbReference type="EMBL" id="QKOX01000001">
    <property type="protein sequence ID" value="RWT26043.1"/>
    <property type="molecule type" value="Genomic_DNA"/>
</dbReference>
<dbReference type="PIRSF" id="PIRSF037495">
    <property type="entry name" value="Opine_OX_OoxA/HcnB"/>
    <property type="match status" value="1"/>
</dbReference>
<dbReference type="InterPro" id="IPR036188">
    <property type="entry name" value="FAD/NAD-bd_sf"/>
</dbReference>
<dbReference type="Pfam" id="PF07992">
    <property type="entry name" value="Pyr_redox_2"/>
    <property type="match status" value="1"/>
</dbReference>
<keyword evidence="1" id="KW-0560">Oxidoreductase</keyword>
<dbReference type="SUPFAM" id="SSF51905">
    <property type="entry name" value="FAD/NAD(P)-binding domain"/>
    <property type="match status" value="1"/>
</dbReference>
<protein>
    <submittedName>
        <fullName evidence="3">FAD/NAD(P)-binding oxidoreductase</fullName>
    </submittedName>
</protein>
<feature type="domain" description="FAD/NAD(P)-binding" evidence="2">
    <location>
        <begin position="7"/>
        <end position="289"/>
    </location>
</feature>
<accession>A0A443VUA9</accession>
<dbReference type="GO" id="GO:0016491">
    <property type="term" value="F:oxidoreductase activity"/>
    <property type="evidence" value="ECO:0007669"/>
    <property type="project" value="UniProtKB-KW"/>
</dbReference>